<protein>
    <submittedName>
        <fullName evidence="2">Uncharacterized protein</fullName>
    </submittedName>
</protein>
<organism evidence="2 3">
    <name type="scientific">Loxostege sticticalis</name>
    <name type="common">Beet webworm moth</name>
    <dbReference type="NCBI Taxonomy" id="481309"/>
    <lineage>
        <taxon>Eukaryota</taxon>
        <taxon>Metazoa</taxon>
        <taxon>Ecdysozoa</taxon>
        <taxon>Arthropoda</taxon>
        <taxon>Hexapoda</taxon>
        <taxon>Insecta</taxon>
        <taxon>Pterygota</taxon>
        <taxon>Neoptera</taxon>
        <taxon>Endopterygota</taxon>
        <taxon>Lepidoptera</taxon>
        <taxon>Glossata</taxon>
        <taxon>Ditrysia</taxon>
        <taxon>Pyraloidea</taxon>
        <taxon>Crambidae</taxon>
        <taxon>Pyraustinae</taxon>
        <taxon>Loxostege</taxon>
    </lineage>
</organism>
<evidence type="ECO:0000313" key="3">
    <source>
        <dbReference type="Proteomes" id="UP001549921"/>
    </source>
</evidence>
<keyword evidence="1" id="KW-0732">Signal</keyword>
<name>A0ABD0SJ46_LOXSC</name>
<gene>
    <name evidence="2" type="ORF">ABMA28_007887</name>
</gene>
<proteinExistence type="predicted"/>
<dbReference type="Proteomes" id="UP001549921">
    <property type="component" value="Unassembled WGS sequence"/>
</dbReference>
<sequence>MKGFLVLLATVAVASGLKYNGLRVKFGWSDALADTEYFYKIPRTINDAESSGWKRTERPPGPLPELRMYCSTGRGVCPLYDTAGFVAGLQLALPVDDFESLAIKPEKKFVKWLAPAVEGDPAKEYWTLTQFYVSQDSLKAGSGPSVENGATLQDGGVWVTGLNGKLLKIPTSEAELNTTAFKKQNCVPNMGTHYYYNMTEQMKCEDLLPWFALTTNGELLGTGFIMFGKLATQKPRHWFEIPPTRAEVAEITIPYAPKCFEEWGASYGIISLHIYYIDDPWNIRCKNGDSIKPAPVIERLMLNGYRYANQVADEVKRLFSG</sequence>
<feature type="signal peptide" evidence="1">
    <location>
        <begin position="1"/>
        <end position="16"/>
    </location>
</feature>
<evidence type="ECO:0000313" key="2">
    <source>
        <dbReference type="EMBL" id="KAL0819866.1"/>
    </source>
</evidence>
<evidence type="ECO:0000256" key="1">
    <source>
        <dbReference type="SAM" id="SignalP"/>
    </source>
</evidence>
<accession>A0ABD0SJ46</accession>
<comment type="caution">
    <text evidence="2">The sequence shown here is derived from an EMBL/GenBank/DDBJ whole genome shotgun (WGS) entry which is preliminary data.</text>
</comment>
<reference evidence="2 3" key="1">
    <citation type="submission" date="2024-06" db="EMBL/GenBank/DDBJ databases">
        <title>A chromosome-level genome assembly of beet webworm, Loxostege sticticalis.</title>
        <authorList>
            <person name="Zhang Y."/>
        </authorList>
    </citation>
    <scope>NUCLEOTIDE SEQUENCE [LARGE SCALE GENOMIC DNA]</scope>
    <source>
        <strain evidence="2">AQ028</strain>
        <tissue evidence="2">Male pupae</tissue>
    </source>
</reference>
<dbReference type="EMBL" id="JBEDNZ010000020">
    <property type="protein sequence ID" value="KAL0819866.1"/>
    <property type="molecule type" value="Genomic_DNA"/>
</dbReference>
<dbReference type="AlphaFoldDB" id="A0ABD0SJ46"/>
<feature type="chain" id="PRO_5044892085" evidence="1">
    <location>
        <begin position="17"/>
        <end position="321"/>
    </location>
</feature>